<dbReference type="InterPro" id="IPR027417">
    <property type="entry name" value="P-loop_NTPase"/>
</dbReference>
<reference evidence="2" key="1">
    <citation type="submission" date="2016-10" db="EMBL/GenBank/DDBJ databases">
        <authorList>
            <person name="Varghese N."/>
            <person name="Submissions S."/>
        </authorList>
    </citation>
    <scope>NUCLEOTIDE SEQUENCE [LARGE SCALE GENOMIC DNA]</scope>
    <source>
        <strain evidence="2">ATCC 700379</strain>
    </source>
</reference>
<dbReference type="STRING" id="269670.SAMN02982927_03341"/>
<evidence type="ECO:0000313" key="1">
    <source>
        <dbReference type="EMBL" id="SFG94822.1"/>
    </source>
</evidence>
<gene>
    <name evidence="1" type="ORF">SAMN02982927_03341</name>
</gene>
<organism evidence="1 2">
    <name type="scientific">Sporolactobacillus nakayamae</name>
    <dbReference type="NCBI Taxonomy" id="269670"/>
    <lineage>
        <taxon>Bacteria</taxon>
        <taxon>Bacillati</taxon>
        <taxon>Bacillota</taxon>
        <taxon>Bacilli</taxon>
        <taxon>Bacillales</taxon>
        <taxon>Sporolactobacillaceae</taxon>
        <taxon>Sporolactobacillus</taxon>
    </lineage>
</organism>
<dbReference type="Proteomes" id="UP000198752">
    <property type="component" value="Unassembled WGS sequence"/>
</dbReference>
<accession>A0A1I2W0L8</accession>
<dbReference type="OrthoDB" id="2647228at2"/>
<dbReference type="Gene3D" id="3.40.50.300">
    <property type="entry name" value="P-loop containing nucleotide triphosphate hydrolases"/>
    <property type="match status" value="1"/>
</dbReference>
<evidence type="ECO:0008006" key="3">
    <source>
        <dbReference type="Google" id="ProtNLM"/>
    </source>
</evidence>
<sequence>MNSEELNNQMNRYHHFTGREEELANFRKWLSNPEAPFRLFYISGIGGMGKSSLLMELAQIAMNDHARVISLDGGACLKTPTGFIDYLSASFQLAFMNTGDYTNPIEALHHVDPDHRIIISVDHFEQLKLIERLFINDFLPHLPDNCVAVILASRLSLMEEWRIHPKLDRKIIEMPLREFTYEETVTYTQSYGTMKPELIHKIIRISGGLPLALALLTDSWLMHEQLSDQEYQLISQKISAKVLRELTAPELQPMVDVLTILQYANQETISLIIGHSVTRTHYLSLLQLSFIRLLPEGLAIHDIARAHLLSDLKLREPERLKSLRTKAAKLLYHQLSNTKKGDRRPIAAQLLNLCKDGLPLNRLYADFSGTTSTSPLESAPIEDLPALYTLLDLWCAYSVDSWQSAPYYGLVEELINKAPESIVVLRNDAGKPIGMFIAVLVHQLTGRILKKYFPAEMAECFSEEELSCSLERADTYYTVLGAAADHLPNYSQEELVGLLSLDRLSLLGEGSRAILVATNAHLKDFLEQIGFTKRPTKSRDCDTSWAKADVLELDLRNNQFGNWAMSFLLGARHSLSLAVTHAMLTESVVRRILKLLRSPADLQPYLIYFAEITNVQELRQHLIEVIFNDSSILSDEDRMLLKSGVLPYPDNTLAAAEACQMSRATYYRHVQKAINHLTHILQQEHVVRDSL</sequence>
<name>A0A1I2W0L8_9BACL</name>
<proteinExistence type="predicted"/>
<dbReference type="SUPFAM" id="SSF52540">
    <property type="entry name" value="P-loop containing nucleoside triphosphate hydrolases"/>
    <property type="match status" value="1"/>
</dbReference>
<dbReference type="AlphaFoldDB" id="A0A1I2W0L8"/>
<keyword evidence="2" id="KW-1185">Reference proteome</keyword>
<protein>
    <recommendedName>
        <fullName evidence="3">AAA ATPase domain-containing protein</fullName>
    </recommendedName>
</protein>
<dbReference type="RefSeq" id="WP_093674688.1">
    <property type="nucleotide sequence ID" value="NZ_FOOY01000033.1"/>
</dbReference>
<evidence type="ECO:0000313" key="2">
    <source>
        <dbReference type="Proteomes" id="UP000198752"/>
    </source>
</evidence>
<dbReference type="EMBL" id="FOOY01000033">
    <property type="protein sequence ID" value="SFG94822.1"/>
    <property type="molecule type" value="Genomic_DNA"/>
</dbReference>